<keyword evidence="6" id="KW-0732">Signal</keyword>
<sequence>MTMIHWPDRPSISRKWRPRRRVLGALLLGLLLTALAWAAPVTLNLKDADINALVESMSVLTGKNFIVDPRVKGRVTIISAKPMDEKELYEVFLAVLGVHGFAAVPSGKVIKIVPAAGAKQESIPTIDQRQGVEPDQVVTRVIQVQNVSAAQIVPILRPLIPPQGHLAAYTPTNVLIVSDSAANVERVASIISRIDLASNEEVEIVALRHASATEVVRVLTALEQGKARNDPAATVGTPPRMVADERTNSILLSGDKLSRLRLRTLIAHLDTPVDSGGNTQVVYLRYAKAKDLVTVLQGVSKNVSSEAARNAPVPGGQAVPPGGSSSGSSASLVDIQADETTNSLVITAPPEAIRSIRSVIAQLDVRRAQVLVEAVIAEISAEKAAELGVQWVIDASSNGLVGFTNFDAGTSSLANIIGLAAQADSGDLTAISAARIPQGAQIAVGDFTGNNRFGALISALAKDADTNVLSTPVVVTLDNEEAEIVVGQNVPFVTGTYTTSTSSGSDTTSQVGNPFQTIQRQDVGITLKVKPQINEGNAVKLEIAQEVSNVVASANAATQGPTTNKRAIKTNVMVEDGQILVLGGLIDDQLTETAQKVPLLGDIPLLGNLFRYRNTSKLKRNLMVFLHPVILRDPAQGNLYTSSKYSYIRQEQLAARDKGVYLLPDVQSPVLKPQEEVKAQGTILNTETEKPAPPPVVPPAAEPVDTGFNNR</sequence>
<feature type="domain" description="NolW-like" evidence="13">
    <location>
        <begin position="139"/>
        <end position="198"/>
    </location>
</feature>
<evidence type="ECO:0000256" key="9">
    <source>
        <dbReference type="ARBA" id="ARBA00023237"/>
    </source>
</evidence>
<feature type="domain" description="Type II/III secretion system secretin-like" evidence="12">
    <location>
        <begin position="459"/>
        <end position="632"/>
    </location>
</feature>
<dbReference type="NCBIfam" id="TIGR02517">
    <property type="entry name" value="type_II_gspD"/>
    <property type="match status" value="1"/>
</dbReference>
<dbReference type="InterPro" id="IPR050810">
    <property type="entry name" value="Bact_Secretion_Sys_Channel"/>
</dbReference>
<proteinExistence type="inferred from homology"/>
<organism evidence="15 16">
    <name type="scientific">Candidatus Competibacter phosphatis</name>
    <dbReference type="NCBI Taxonomy" id="221280"/>
    <lineage>
        <taxon>Bacteria</taxon>
        <taxon>Pseudomonadati</taxon>
        <taxon>Pseudomonadota</taxon>
        <taxon>Gammaproteobacteria</taxon>
        <taxon>Candidatus Competibacteraceae</taxon>
        <taxon>Candidatus Competibacter</taxon>
    </lineage>
</organism>
<name>A0ABX1TIL8_9GAMM</name>
<comment type="similarity">
    <text evidence="2">Belongs to the bacterial secretin family. GSP D subfamily.</text>
</comment>
<evidence type="ECO:0000313" key="15">
    <source>
        <dbReference type="EMBL" id="NMQ19223.1"/>
    </source>
</evidence>
<evidence type="ECO:0000256" key="6">
    <source>
        <dbReference type="ARBA" id="ARBA00022729"/>
    </source>
</evidence>
<evidence type="ECO:0000259" key="12">
    <source>
        <dbReference type="Pfam" id="PF00263"/>
    </source>
</evidence>
<reference evidence="15 16" key="1">
    <citation type="submission" date="2019-03" db="EMBL/GenBank/DDBJ databases">
        <title>Metabolic reconstructions from genomes of highly enriched 'Candidatus Accumulibacter' and 'Candidatus Competibacter' bioreactor populations.</title>
        <authorList>
            <person name="Annavajhala M.K."/>
            <person name="Welles L."/>
            <person name="Abbas B."/>
            <person name="Sorokin D."/>
            <person name="Park H."/>
            <person name="Van Loosdrecht M."/>
            <person name="Chandran K."/>
        </authorList>
    </citation>
    <scope>NUCLEOTIDE SEQUENCE [LARGE SCALE GENOMIC DNA]</scope>
    <source>
        <strain evidence="15 16">SBR_G</strain>
    </source>
</reference>
<keyword evidence="4" id="KW-1134">Transmembrane beta strand</keyword>
<dbReference type="InterPro" id="IPR049371">
    <property type="entry name" value="GspD-like_N0"/>
</dbReference>
<dbReference type="InterPro" id="IPR013356">
    <property type="entry name" value="T2SS_GspD"/>
</dbReference>
<feature type="compositionally biased region" description="Pro residues" evidence="11">
    <location>
        <begin position="691"/>
        <end position="701"/>
    </location>
</feature>
<dbReference type="InterPro" id="IPR005644">
    <property type="entry name" value="NolW-like"/>
</dbReference>
<dbReference type="RefSeq" id="WP_169248482.1">
    <property type="nucleotide sequence ID" value="NZ_SPMZ01000022.1"/>
</dbReference>
<keyword evidence="8" id="KW-0472">Membrane</keyword>
<protein>
    <submittedName>
        <fullName evidence="15">Type II secretion system protein GspD</fullName>
    </submittedName>
</protein>
<gene>
    <name evidence="15" type="primary">gspD</name>
    <name evidence="15" type="ORF">E4P82_08475</name>
</gene>
<evidence type="ECO:0000313" key="16">
    <source>
        <dbReference type="Proteomes" id="UP000760480"/>
    </source>
</evidence>
<keyword evidence="16" id="KW-1185">Reference proteome</keyword>
<evidence type="ECO:0000256" key="11">
    <source>
        <dbReference type="SAM" id="MobiDB-lite"/>
    </source>
</evidence>
<keyword evidence="3 10" id="KW-0813">Transport</keyword>
<feature type="compositionally biased region" description="Low complexity" evidence="11">
    <location>
        <begin position="311"/>
        <end position="331"/>
    </location>
</feature>
<dbReference type="PANTHER" id="PTHR30332">
    <property type="entry name" value="PROBABLE GENERAL SECRETION PATHWAY PROTEIN D"/>
    <property type="match status" value="1"/>
</dbReference>
<evidence type="ECO:0000256" key="5">
    <source>
        <dbReference type="ARBA" id="ARBA00022692"/>
    </source>
</evidence>
<accession>A0ABX1TIL8</accession>
<keyword evidence="5" id="KW-0812">Transmembrane</keyword>
<dbReference type="InterPro" id="IPR001775">
    <property type="entry name" value="GspD/PilQ"/>
</dbReference>
<dbReference type="PANTHER" id="PTHR30332:SF24">
    <property type="entry name" value="SECRETIN GSPD-RELATED"/>
    <property type="match status" value="1"/>
</dbReference>
<evidence type="ECO:0000259" key="13">
    <source>
        <dbReference type="Pfam" id="PF03958"/>
    </source>
</evidence>
<evidence type="ECO:0000256" key="4">
    <source>
        <dbReference type="ARBA" id="ARBA00022452"/>
    </source>
</evidence>
<feature type="region of interest" description="Disordered" evidence="11">
    <location>
        <begin position="306"/>
        <end position="331"/>
    </location>
</feature>
<dbReference type="Pfam" id="PF03958">
    <property type="entry name" value="Secretin_N"/>
    <property type="match status" value="3"/>
</dbReference>
<evidence type="ECO:0000256" key="2">
    <source>
        <dbReference type="ARBA" id="ARBA00006980"/>
    </source>
</evidence>
<feature type="domain" description="NolW-like" evidence="13">
    <location>
        <begin position="279"/>
        <end position="369"/>
    </location>
</feature>
<feature type="region of interest" description="Disordered" evidence="11">
    <location>
        <begin position="674"/>
        <end position="711"/>
    </location>
</feature>
<evidence type="ECO:0000256" key="3">
    <source>
        <dbReference type="ARBA" id="ARBA00022448"/>
    </source>
</evidence>
<dbReference type="Pfam" id="PF21305">
    <property type="entry name" value="type_II_gspD_N0"/>
    <property type="match status" value="1"/>
</dbReference>
<keyword evidence="7" id="KW-0653">Protein transport</keyword>
<comment type="subcellular location">
    <subcellularLocation>
        <location evidence="1 10">Cell outer membrane</location>
    </subcellularLocation>
</comment>
<feature type="domain" description="GspD-like N0" evidence="14">
    <location>
        <begin position="43"/>
        <end position="112"/>
    </location>
</feature>
<dbReference type="InterPro" id="IPR038591">
    <property type="entry name" value="NolW-like_sf"/>
</dbReference>
<evidence type="ECO:0000256" key="10">
    <source>
        <dbReference type="RuleBase" id="RU004004"/>
    </source>
</evidence>
<dbReference type="EMBL" id="SPMZ01000022">
    <property type="protein sequence ID" value="NMQ19223.1"/>
    <property type="molecule type" value="Genomic_DNA"/>
</dbReference>
<dbReference type="Gene3D" id="3.30.1370.120">
    <property type="match status" value="3"/>
</dbReference>
<dbReference type="PRINTS" id="PR00811">
    <property type="entry name" value="BCTERIALGSPD"/>
</dbReference>
<evidence type="ECO:0000256" key="7">
    <source>
        <dbReference type="ARBA" id="ARBA00022927"/>
    </source>
</evidence>
<evidence type="ECO:0000256" key="8">
    <source>
        <dbReference type="ARBA" id="ARBA00023136"/>
    </source>
</evidence>
<comment type="caution">
    <text evidence="15">The sequence shown here is derived from an EMBL/GenBank/DDBJ whole genome shotgun (WGS) entry which is preliminary data.</text>
</comment>
<evidence type="ECO:0000256" key="1">
    <source>
        <dbReference type="ARBA" id="ARBA00004442"/>
    </source>
</evidence>
<dbReference type="InterPro" id="IPR004846">
    <property type="entry name" value="T2SS/T3SS_dom"/>
</dbReference>
<feature type="domain" description="NolW-like" evidence="13">
    <location>
        <begin position="202"/>
        <end position="274"/>
    </location>
</feature>
<dbReference type="Pfam" id="PF00263">
    <property type="entry name" value="Secretin"/>
    <property type="match status" value="1"/>
</dbReference>
<dbReference type="Proteomes" id="UP000760480">
    <property type="component" value="Unassembled WGS sequence"/>
</dbReference>
<keyword evidence="9" id="KW-0998">Cell outer membrane</keyword>
<evidence type="ECO:0000259" key="14">
    <source>
        <dbReference type="Pfam" id="PF21305"/>
    </source>
</evidence>